<dbReference type="EMBL" id="GG738888">
    <property type="protein sequence ID" value="EFC41002.1"/>
    <property type="molecule type" value="Genomic_DNA"/>
</dbReference>
<keyword evidence="3" id="KW-1185">Reference proteome</keyword>
<dbReference type="KEGG" id="ngr:NAEGRDRAFT_80817"/>
<dbReference type="OrthoDB" id="10405961at2759"/>
<evidence type="ECO:0000256" key="1">
    <source>
        <dbReference type="SAM" id="MobiDB-lite"/>
    </source>
</evidence>
<sequence>MYKNDFIGEATRMLFGKRSSVSSTHSEQSQPSQQQQHDIKQAMNVVEQITNLMYTIDQAVQRIQLSISIIPSIDALKGDIAEGLSESEKKIGELERYCEERIKQPTGTDADEIGLGRILEKTTNLKKQLSSLQVKFRKAVQIYSNKENESKLKREKLVGFENVQISRKISRQSETINHAYQGFEMEGKKRSLYHYWMLFILLIGCIDSI</sequence>
<organism evidence="3">
    <name type="scientific">Naegleria gruberi</name>
    <name type="common">Amoeba</name>
    <dbReference type="NCBI Taxonomy" id="5762"/>
    <lineage>
        <taxon>Eukaryota</taxon>
        <taxon>Discoba</taxon>
        <taxon>Heterolobosea</taxon>
        <taxon>Tetramitia</taxon>
        <taxon>Eutetramitia</taxon>
        <taxon>Vahlkampfiidae</taxon>
        <taxon>Naegleria</taxon>
    </lineage>
</organism>
<evidence type="ECO:0000313" key="3">
    <source>
        <dbReference type="Proteomes" id="UP000006671"/>
    </source>
</evidence>
<name>D2VQ88_NAEGR</name>
<dbReference type="RefSeq" id="XP_002673746.1">
    <property type="nucleotide sequence ID" value="XM_002673700.1"/>
</dbReference>
<dbReference type="AlphaFoldDB" id="D2VQ88"/>
<reference evidence="2 3" key="1">
    <citation type="journal article" date="2010" name="Cell">
        <title>The genome of Naegleria gruberi illuminates early eukaryotic versatility.</title>
        <authorList>
            <person name="Fritz-Laylin L.K."/>
            <person name="Prochnik S.E."/>
            <person name="Ginger M.L."/>
            <person name="Dacks J.B."/>
            <person name="Carpenter M.L."/>
            <person name="Field M.C."/>
            <person name="Kuo A."/>
            <person name="Paredez A."/>
            <person name="Chapman J."/>
            <person name="Pham J."/>
            <person name="Shu S."/>
            <person name="Neupane R."/>
            <person name="Cipriano M."/>
            <person name="Mancuso J."/>
            <person name="Tu H."/>
            <person name="Salamov A."/>
            <person name="Lindquist E."/>
            <person name="Shapiro H."/>
            <person name="Lucas S."/>
            <person name="Grigoriev I.V."/>
            <person name="Cande W.Z."/>
            <person name="Fulton C."/>
            <person name="Rokhsar D.S."/>
            <person name="Dawson S.C."/>
        </authorList>
    </citation>
    <scope>NUCLEOTIDE SEQUENCE [LARGE SCALE GENOMIC DNA]</scope>
    <source>
        <strain evidence="2 3">NEG-M</strain>
    </source>
</reference>
<proteinExistence type="predicted"/>
<accession>D2VQ88</accession>
<gene>
    <name evidence="2" type="ORF">NAEGRDRAFT_80817</name>
</gene>
<dbReference type="Proteomes" id="UP000006671">
    <property type="component" value="Unassembled WGS sequence"/>
</dbReference>
<dbReference type="InParanoid" id="D2VQ88"/>
<dbReference type="GeneID" id="8855937"/>
<feature type="region of interest" description="Disordered" evidence="1">
    <location>
        <begin position="17"/>
        <end position="37"/>
    </location>
</feature>
<evidence type="ECO:0000313" key="2">
    <source>
        <dbReference type="EMBL" id="EFC41002.1"/>
    </source>
</evidence>
<protein>
    <submittedName>
        <fullName evidence="2">Predicted protein</fullName>
    </submittedName>
</protein>
<feature type="compositionally biased region" description="Low complexity" evidence="1">
    <location>
        <begin position="19"/>
        <end position="36"/>
    </location>
</feature>
<dbReference type="VEuPathDB" id="AmoebaDB:NAEGRDRAFT_80817"/>